<keyword evidence="1" id="KW-0378">Hydrolase</keyword>
<name>A0ABU5CLK2_9BACI</name>
<evidence type="ECO:0000313" key="1">
    <source>
        <dbReference type="EMBL" id="MDY0406373.1"/>
    </source>
</evidence>
<evidence type="ECO:0000313" key="2">
    <source>
        <dbReference type="Proteomes" id="UP001228376"/>
    </source>
</evidence>
<accession>A0ABU5CLK2</accession>
<dbReference type="NCBIfam" id="TIGR01484">
    <property type="entry name" value="HAD-SF-IIB"/>
    <property type="match status" value="1"/>
</dbReference>
<gene>
    <name evidence="1" type="ORF">P5G51_014115</name>
</gene>
<reference evidence="1 2" key="1">
    <citation type="submission" date="2023-10" db="EMBL/GenBank/DDBJ databases">
        <title>179-bfca-hs.</title>
        <authorList>
            <person name="Miliotis G."/>
            <person name="Sengupta P."/>
            <person name="Hameed A."/>
            <person name="Chuvochina M."/>
            <person name="Mcdonagh F."/>
            <person name="Simpson A.C."/>
            <person name="Singh N.K."/>
            <person name="Rekha P.D."/>
            <person name="Raman K."/>
            <person name="Hugenholtz P."/>
            <person name="Venkateswaran K."/>
        </authorList>
    </citation>
    <scope>NUCLEOTIDE SEQUENCE [LARGE SCALE GENOMIC DNA]</scope>
    <source>
        <strain evidence="1 2">179-BFC-A-HS</strain>
    </source>
</reference>
<dbReference type="Gene3D" id="3.40.50.1000">
    <property type="entry name" value="HAD superfamily/HAD-like"/>
    <property type="match status" value="1"/>
</dbReference>
<dbReference type="EMBL" id="JAROCA020000001">
    <property type="protein sequence ID" value="MDY0406373.1"/>
    <property type="molecule type" value="Genomic_DNA"/>
</dbReference>
<dbReference type="GO" id="GO:0016787">
    <property type="term" value="F:hydrolase activity"/>
    <property type="evidence" value="ECO:0007669"/>
    <property type="project" value="UniProtKB-KW"/>
</dbReference>
<dbReference type="InterPro" id="IPR023214">
    <property type="entry name" value="HAD_sf"/>
</dbReference>
<dbReference type="PROSITE" id="PS01229">
    <property type="entry name" value="COF_2"/>
    <property type="match status" value="1"/>
</dbReference>
<dbReference type="InterPro" id="IPR006379">
    <property type="entry name" value="HAD-SF_hydro_IIB"/>
</dbReference>
<dbReference type="SUPFAM" id="SSF56784">
    <property type="entry name" value="HAD-like"/>
    <property type="match status" value="1"/>
</dbReference>
<proteinExistence type="predicted"/>
<keyword evidence="2" id="KW-1185">Reference proteome</keyword>
<dbReference type="InterPro" id="IPR036412">
    <property type="entry name" value="HAD-like_sf"/>
</dbReference>
<organism evidence="1 2">
    <name type="scientific">Tigheibacillus jepli</name>
    <dbReference type="NCBI Taxonomy" id="3035914"/>
    <lineage>
        <taxon>Bacteria</taxon>
        <taxon>Bacillati</taxon>
        <taxon>Bacillota</taxon>
        <taxon>Bacilli</taxon>
        <taxon>Bacillales</taxon>
        <taxon>Bacillaceae</taxon>
        <taxon>Tigheibacillus</taxon>
    </lineage>
</organism>
<dbReference type="Gene3D" id="3.30.1240.10">
    <property type="match status" value="1"/>
</dbReference>
<dbReference type="EC" id="3.1.3.-" evidence="1"/>
<sequence length="249" mass="28119">MINYRLLALDLDGTLLNRRNKISAKNKKAIRQAQDAGVVVALTTGRGIQRVAHLLKKVDLEGPLVMANGADVRLNPNQLLSRHFIRKEDIHYLHDMAVRTGVKFWGYSMESFTKGTEWTAEMFEQHWLKFAMKDDDLEKISLLRQQCENLSHIEITSSARNNLEISLKGITKRYGVERVCERLGIAMEEVMSIGDNLNDYHLMESVGFGVAMGNGDEKLKKIADAVTDTNDKSGVAKAIQRYLLGESRQ</sequence>
<protein>
    <submittedName>
        <fullName evidence="1">Cof-type HAD-IIB family hydrolase</fullName>
        <ecNumber evidence="1">3.1.3.-</ecNumber>
    </submittedName>
</protein>
<dbReference type="PANTHER" id="PTHR10000">
    <property type="entry name" value="PHOSPHOSERINE PHOSPHATASE"/>
    <property type="match status" value="1"/>
</dbReference>
<dbReference type="PANTHER" id="PTHR10000:SF55">
    <property type="entry name" value="5-AMINO-6-(5-PHOSPHO-D-RIBITYLAMINO)URACIL PHOSPHATASE YCSE"/>
    <property type="match status" value="1"/>
</dbReference>
<dbReference type="RefSeq" id="WP_306066979.1">
    <property type="nucleotide sequence ID" value="NZ_JAROCA020000001.1"/>
</dbReference>
<dbReference type="Pfam" id="PF08282">
    <property type="entry name" value="Hydrolase_3"/>
    <property type="match status" value="1"/>
</dbReference>
<dbReference type="PROSITE" id="PS01228">
    <property type="entry name" value="COF_1"/>
    <property type="match status" value="1"/>
</dbReference>
<dbReference type="CDD" id="cd07516">
    <property type="entry name" value="HAD_Pase"/>
    <property type="match status" value="1"/>
</dbReference>
<dbReference type="Proteomes" id="UP001228376">
    <property type="component" value="Unassembled WGS sequence"/>
</dbReference>
<comment type="caution">
    <text evidence="1">The sequence shown here is derived from an EMBL/GenBank/DDBJ whole genome shotgun (WGS) entry which is preliminary data.</text>
</comment>
<dbReference type="SFLD" id="SFLDS00003">
    <property type="entry name" value="Haloacid_Dehalogenase"/>
    <property type="match status" value="1"/>
</dbReference>
<dbReference type="SFLD" id="SFLDG01140">
    <property type="entry name" value="C2.B:_Phosphomannomutase_and_P"/>
    <property type="match status" value="1"/>
</dbReference>